<dbReference type="Proteomes" id="UP001519641">
    <property type="component" value="Unassembled WGS sequence"/>
</dbReference>
<evidence type="ECO:0000256" key="1">
    <source>
        <dbReference type="SAM" id="MobiDB-lite"/>
    </source>
</evidence>
<protein>
    <submittedName>
        <fullName evidence="2">Uncharacterized protein</fullName>
    </submittedName>
</protein>
<dbReference type="RefSeq" id="WP_214545188.1">
    <property type="nucleotide sequence ID" value="NZ_JAHEWS010000022.1"/>
</dbReference>
<evidence type="ECO:0000313" key="2">
    <source>
        <dbReference type="EMBL" id="MBT1588863.1"/>
    </source>
</evidence>
<dbReference type="EMBL" id="JAHEWS010000022">
    <property type="protein sequence ID" value="MBT1588863.1"/>
    <property type="molecule type" value="Genomic_DNA"/>
</dbReference>
<organism evidence="2 3">
    <name type="scientific">Curtobacterium aurantiacum</name>
    <dbReference type="NCBI Taxonomy" id="3236919"/>
    <lineage>
        <taxon>Bacteria</taxon>
        <taxon>Bacillati</taxon>
        <taxon>Actinomycetota</taxon>
        <taxon>Actinomycetes</taxon>
        <taxon>Micrococcales</taxon>
        <taxon>Microbacteriaceae</taxon>
        <taxon>Curtobacterium</taxon>
    </lineage>
</organism>
<sequence length="117" mass="12227">MLQHLVWHWDHSPVGGGAAEGGEEHRGDGDDASTEDHADDSGHGWFVSGQQQRRDDEAERTACDVPDREGRQGGRCCEPVLTAHASGIVESAPPRRGVGSGAVAIDVHAAVGGPEEG</sequence>
<reference evidence="2 3" key="1">
    <citation type="submission" date="2021-05" db="EMBL/GenBank/DDBJ databases">
        <title>Whole genome sequence of Curtobacterium flaccumfaciens pv. flaccumfaciens strain CFBP 8819.</title>
        <authorList>
            <person name="Osdaghi E."/>
            <person name="Taghouti G."/>
            <person name="Portier P."/>
            <person name="Fazliarab A."/>
            <person name="Taghavi S.M."/>
            <person name="Briand M."/>
            <person name="Le-Saux M."/>
            <person name="Jacques M.-A."/>
        </authorList>
    </citation>
    <scope>NUCLEOTIDE SEQUENCE [LARGE SCALE GENOMIC DNA]</scope>
    <source>
        <strain evidence="2 3">CFBP 8819</strain>
    </source>
</reference>
<comment type="caution">
    <text evidence="2">The sequence shown here is derived from an EMBL/GenBank/DDBJ whole genome shotgun (WGS) entry which is preliminary data.</text>
</comment>
<feature type="compositionally biased region" description="Basic and acidic residues" evidence="1">
    <location>
        <begin position="52"/>
        <end position="72"/>
    </location>
</feature>
<feature type="compositionally biased region" description="Basic and acidic residues" evidence="1">
    <location>
        <begin position="22"/>
        <end position="42"/>
    </location>
</feature>
<gene>
    <name evidence="2" type="ORF">KK097_13680</name>
</gene>
<keyword evidence="3" id="KW-1185">Reference proteome</keyword>
<evidence type="ECO:0000313" key="3">
    <source>
        <dbReference type="Proteomes" id="UP001519641"/>
    </source>
</evidence>
<accession>A0ABS5VJ92</accession>
<name>A0ABS5VJ92_9MICO</name>
<proteinExistence type="predicted"/>
<feature type="region of interest" description="Disordered" evidence="1">
    <location>
        <begin position="1"/>
        <end position="75"/>
    </location>
</feature>